<protein>
    <submittedName>
        <fullName evidence="1">Uncharacterized protein</fullName>
    </submittedName>
</protein>
<gene>
    <name evidence="1" type="ORF">EG328_006495</name>
</gene>
<reference evidence="1 2" key="1">
    <citation type="submission" date="2018-12" db="EMBL/GenBank/DDBJ databases">
        <title>Venturia inaequalis Genome Resource.</title>
        <authorList>
            <person name="Lichtner F.J."/>
        </authorList>
    </citation>
    <scope>NUCLEOTIDE SEQUENCE [LARGE SCALE GENOMIC DNA]</scope>
    <source>
        <strain evidence="1 2">120213</strain>
    </source>
</reference>
<comment type="caution">
    <text evidence="1">The sequence shown here is derived from an EMBL/GenBank/DDBJ whole genome shotgun (WGS) entry which is preliminary data.</text>
</comment>
<accession>A0A8H3UIY9</accession>
<name>A0A8H3UIY9_VENIN</name>
<evidence type="ECO:0000313" key="1">
    <source>
        <dbReference type="EMBL" id="KAE9970068.1"/>
    </source>
</evidence>
<organism evidence="1 2">
    <name type="scientific">Venturia inaequalis</name>
    <name type="common">Apple scab fungus</name>
    <dbReference type="NCBI Taxonomy" id="5025"/>
    <lineage>
        <taxon>Eukaryota</taxon>
        <taxon>Fungi</taxon>
        <taxon>Dikarya</taxon>
        <taxon>Ascomycota</taxon>
        <taxon>Pezizomycotina</taxon>
        <taxon>Dothideomycetes</taxon>
        <taxon>Pleosporomycetidae</taxon>
        <taxon>Venturiales</taxon>
        <taxon>Venturiaceae</taxon>
        <taxon>Venturia</taxon>
    </lineage>
</organism>
<dbReference type="PROSITE" id="PS50007">
    <property type="entry name" value="PIPLC_X_DOMAIN"/>
    <property type="match status" value="1"/>
</dbReference>
<proteinExistence type="predicted"/>
<sequence>MSRKSPSKTTILSLPNEIKDMICKEFLLEIYENEGRYLEPEPEPVMSNRHNLPNALINTLTYVPGFTASNIFAKSKFHPTPTLYAGWRCRVDDNDDSNDDAPPTLILRHGNVYTPLFDFTESEEPEEIFSMLDAALPQNKPLQVIMRNMCSTSEMDSFVFILGNIYLTLWPYFPQIKIVSIFPLGEKEDLLPLKKLKRDLGDVFFEIYVVMREYNMEFPEWARIEYEVWCDSEVQRITFVPGPMRPCSDRNCITPCRPSWIAEAEESSYCFYVSLGQAWDGFWKSVELL</sequence>
<dbReference type="Proteomes" id="UP000447873">
    <property type="component" value="Unassembled WGS sequence"/>
</dbReference>
<dbReference type="AlphaFoldDB" id="A0A8H3UIY9"/>
<evidence type="ECO:0000313" key="2">
    <source>
        <dbReference type="Proteomes" id="UP000447873"/>
    </source>
</evidence>
<dbReference type="EMBL" id="WNWS01000345">
    <property type="protein sequence ID" value="KAE9970068.1"/>
    <property type="molecule type" value="Genomic_DNA"/>
</dbReference>